<dbReference type="PANTHER" id="PTHR12854:SF7">
    <property type="entry name" value="ATAXIN-2 HOMOLOG"/>
    <property type="match status" value="1"/>
</dbReference>
<sequence length="713" mass="78098">MKGTYGGKRREGNGNSNNGVNRNPNANIHSGAFYETEETTKTFNDRLNYLLATSISTEATVTVTTGVKYSGVLAACNPEGPNGVDVVLKFPKVVDKGFATSSIDQLTSHLKENLVIKGEDVAELQLHGVNFSGEGKVDKEAKEENEQKAEAKVEFKTSSKPAAPTTERKIKSEFKTDTDISGANTVIKERELEKWVPDDHETFDLNESLEDNTASWNQFAVNEEKFGITSTFDEHLYTTRINKNDPNYSHRVKEADRIAKEIESQGASGNVHLAEERGIIVDDSGVDEEDKYSGVDRRGDELLAALKLNAKSNPPKAKKYVPPTLRSQPHNADPAIISSKAAVIEPQATHSKEHKNHEPAAEGGHSHSRKKNQLDELKEFSEKFKVPYDMPEEVKAMLKKNNENSPKASQAALKVNPSLPPKPTSTPPTNASSSSSSKGARAGRDLTPSANKVELRKPPTRMSQGHTPVHSPSSGRHTNISRRRNISQGSFFGSKGPLASKKDFSKNFNMFIKGKEAFEQSNAVAKSKSNAASVFVIEKPYFTAPTWFSNVEQSYKTLFPDEHTAIQRSQMKMQQRSMSAMSSPGSPHMMGVPGMMMGMPMGPNGSPNPYMMAPSANAGMYMPFQPPAFYPPVMQMMPMGDERGGSGTPPPQNPGSPLGGPSFMNAGLGGPMPPFNYSAAVPFQPVMGSRSFRQGFQNQSYQNHHNRHRAHDR</sequence>
<dbReference type="GO" id="GO:0003729">
    <property type="term" value="F:mRNA binding"/>
    <property type="evidence" value="ECO:0007669"/>
    <property type="project" value="TreeGrafter"/>
</dbReference>
<proteinExistence type="predicted"/>
<evidence type="ECO:0000256" key="1">
    <source>
        <dbReference type="SAM" id="MobiDB-lite"/>
    </source>
</evidence>
<protein>
    <submittedName>
        <fullName evidence="3">LAQU0S05e01134g1_1</fullName>
    </submittedName>
</protein>
<dbReference type="InterPro" id="IPR045117">
    <property type="entry name" value="ATXN2-like"/>
</dbReference>
<dbReference type="GO" id="GO:0010494">
    <property type="term" value="C:cytoplasmic stress granule"/>
    <property type="evidence" value="ECO:0007669"/>
    <property type="project" value="TreeGrafter"/>
</dbReference>
<name>A0A0P1KTC7_9SACH</name>
<accession>A0A0P1KTC7</accession>
<dbReference type="AlphaFoldDB" id="A0A0P1KTC7"/>
<evidence type="ECO:0000313" key="4">
    <source>
        <dbReference type="Proteomes" id="UP000236544"/>
    </source>
</evidence>
<feature type="region of interest" description="Disordered" evidence="1">
    <location>
        <begin position="690"/>
        <end position="713"/>
    </location>
</feature>
<dbReference type="SMART" id="SM01272">
    <property type="entry name" value="LsmAD"/>
    <property type="match status" value="1"/>
</dbReference>
<dbReference type="Pfam" id="PF06741">
    <property type="entry name" value="LsmAD"/>
    <property type="match status" value="1"/>
</dbReference>
<feature type="compositionally biased region" description="Basic residues" evidence="1">
    <location>
        <begin position="704"/>
        <end position="713"/>
    </location>
</feature>
<evidence type="ECO:0000313" key="3">
    <source>
        <dbReference type="EMBL" id="CUS22252.1"/>
    </source>
</evidence>
<feature type="compositionally biased region" description="Low complexity" evidence="1">
    <location>
        <begin position="427"/>
        <end position="437"/>
    </location>
</feature>
<feature type="compositionally biased region" description="Low complexity" evidence="1">
    <location>
        <begin position="13"/>
        <end position="27"/>
    </location>
</feature>
<keyword evidence="4" id="KW-1185">Reference proteome</keyword>
<dbReference type="EMBL" id="LN890537">
    <property type="protein sequence ID" value="CUS22252.1"/>
    <property type="molecule type" value="Genomic_DNA"/>
</dbReference>
<evidence type="ECO:0000259" key="2">
    <source>
        <dbReference type="SMART" id="SM01272"/>
    </source>
</evidence>
<dbReference type="GO" id="GO:0034063">
    <property type="term" value="P:stress granule assembly"/>
    <property type="evidence" value="ECO:0007669"/>
    <property type="project" value="TreeGrafter"/>
</dbReference>
<dbReference type="PANTHER" id="PTHR12854">
    <property type="entry name" value="ATAXIN 2-RELATED"/>
    <property type="match status" value="1"/>
</dbReference>
<feature type="region of interest" description="Disordered" evidence="1">
    <location>
        <begin position="1"/>
        <end position="28"/>
    </location>
</feature>
<feature type="compositionally biased region" description="Basic and acidic residues" evidence="1">
    <location>
        <begin position="372"/>
        <end position="402"/>
    </location>
</feature>
<dbReference type="InterPro" id="IPR009604">
    <property type="entry name" value="LsmAD_domain"/>
</dbReference>
<organism evidence="3 4">
    <name type="scientific">Lachancea quebecensis</name>
    <dbReference type="NCBI Taxonomy" id="1654605"/>
    <lineage>
        <taxon>Eukaryota</taxon>
        <taxon>Fungi</taxon>
        <taxon>Dikarya</taxon>
        <taxon>Ascomycota</taxon>
        <taxon>Saccharomycotina</taxon>
        <taxon>Saccharomycetes</taxon>
        <taxon>Saccharomycetales</taxon>
        <taxon>Saccharomycetaceae</taxon>
        <taxon>Lachancea</taxon>
    </lineage>
</organism>
<feature type="region of interest" description="Disordered" evidence="1">
    <location>
        <begin position="347"/>
        <end position="498"/>
    </location>
</feature>
<feature type="region of interest" description="Disordered" evidence="1">
    <location>
        <begin position="309"/>
        <end position="332"/>
    </location>
</feature>
<dbReference type="Proteomes" id="UP000236544">
    <property type="component" value="Unassembled WGS sequence"/>
</dbReference>
<feature type="region of interest" description="Disordered" evidence="1">
    <location>
        <begin position="639"/>
        <end position="667"/>
    </location>
</feature>
<dbReference type="OrthoDB" id="2275718at2759"/>
<gene>
    <name evidence="3" type="ORF">LAQU0_S05e01134g</name>
</gene>
<feature type="compositionally biased region" description="Polar residues" evidence="1">
    <location>
        <begin position="461"/>
        <end position="478"/>
    </location>
</feature>
<dbReference type="InterPro" id="IPR025852">
    <property type="entry name" value="SM_dom_ATX"/>
</dbReference>
<reference evidence="4" key="1">
    <citation type="submission" date="2015-10" db="EMBL/GenBank/DDBJ databases">
        <authorList>
            <person name="Devillers H."/>
        </authorList>
    </citation>
    <scope>NUCLEOTIDE SEQUENCE [LARGE SCALE GENOMIC DNA]</scope>
</reference>
<feature type="domain" description="LsmAD" evidence="2">
    <location>
        <begin position="226"/>
        <end position="298"/>
    </location>
</feature>
<feature type="compositionally biased region" description="Polar residues" evidence="1">
    <location>
        <begin position="691"/>
        <end position="703"/>
    </location>
</feature>
<dbReference type="Pfam" id="PF14438">
    <property type="entry name" value="SM-ATX"/>
    <property type="match status" value="1"/>
</dbReference>